<accession>A0A5J4QGK3</accession>
<dbReference type="AlphaFoldDB" id="A0A5J4QGK3"/>
<comment type="caution">
    <text evidence="2">The sequence shown here is derived from an EMBL/GenBank/DDBJ whole genome shotgun (WGS) entry which is preliminary data.</text>
</comment>
<dbReference type="EMBL" id="SNRY01003536">
    <property type="protein sequence ID" value="KAA6320612.1"/>
    <property type="molecule type" value="Genomic_DNA"/>
</dbReference>
<evidence type="ECO:0008006" key="3">
    <source>
        <dbReference type="Google" id="ProtNLM"/>
    </source>
</evidence>
<reference evidence="2" key="1">
    <citation type="submission" date="2019-03" db="EMBL/GenBank/DDBJ databases">
        <title>Single cell metagenomics reveals metabolic interactions within the superorganism composed of flagellate Streblomastix strix and complex community of Bacteroidetes bacteria on its surface.</title>
        <authorList>
            <person name="Treitli S.C."/>
            <person name="Kolisko M."/>
            <person name="Husnik F."/>
            <person name="Keeling P."/>
            <person name="Hampl V."/>
        </authorList>
    </citation>
    <scope>NUCLEOTIDE SEQUENCE</scope>
    <source>
        <strain evidence="2">STM</strain>
    </source>
</reference>
<feature type="transmembrane region" description="Helical" evidence="1">
    <location>
        <begin position="37"/>
        <end position="57"/>
    </location>
</feature>
<protein>
    <recommendedName>
        <fullName evidence="3">Transmembrane protein</fullName>
    </recommendedName>
</protein>
<keyword evidence="1" id="KW-0472">Membrane</keyword>
<evidence type="ECO:0000313" key="2">
    <source>
        <dbReference type="EMBL" id="KAA6320612.1"/>
    </source>
</evidence>
<feature type="transmembrane region" description="Helical" evidence="1">
    <location>
        <begin position="200"/>
        <end position="226"/>
    </location>
</feature>
<feature type="transmembrane region" description="Helical" evidence="1">
    <location>
        <begin position="77"/>
        <end position="98"/>
    </location>
</feature>
<sequence length="287" mass="32680">MNLSQAKITFYVERSFVEKINVTLHFIEENWKILLKYATYVILPLCLLQAIFVSLIMNEVDLQTQAAYGIVFFVNQGLVILCGIIGNVLFISLIYTLMAKYNECEERLAGFNFTSLKQSLPKGAKRILRVFLFCLVVSILAALLLIALVTVTPLFLFLIVPLFLVCMVPLFLLIPIYMFENTGIFRAFLNAFRLGLATWWGVFIVYFLGTITACLFSIIFSIPWMVTAVVRHIFFLSDTPSEMTISTGYNLMQYLFTVIMLFGTYLSGIFVSVGLAYQYAHARKKNT</sequence>
<proteinExistence type="predicted"/>
<feature type="transmembrane region" description="Helical" evidence="1">
    <location>
        <begin position="155"/>
        <end position="179"/>
    </location>
</feature>
<keyword evidence="1" id="KW-1133">Transmembrane helix</keyword>
<organism evidence="2">
    <name type="scientific">termite gut metagenome</name>
    <dbReference type="NCBI Taxonomy" id="433724"/>
    <lineage>
        <taxon>unclassified sequences</taxon>
        <taxon>metagenomes</taxon>
        <taxon>organismal metagenomes</taxon>
    </lineage>
</organism>
<keyword evidence="1" id="KW-0812">Transmembrane</keyword>
<feature type="transmembrane region" description="Helical" evidence="1">
    <location>
        <begin position="251"/>
        <end position="277"/>
    </location>
</feature>
<gene>
    <name evidence="2" type="ORF">EZS27_029638</name>
</gene>
<evidence type="ECO:0000256" key="1">
    <source>
        <dbReference type="SAM" id="Phobius"/>
    </source>
</evidence>
<feature type="transmembrane region" description="Helical" evidence="1">
    <location>
        <begin position="127"/>
        <end position="149"/>
    </location>
</feature>
<name>A0A5J4QGK3_9ZZZZ</name>